<accession>A0A0F0LYN5</accession>
<keyword evidence="3" id="KW-1185">Reference proteome</keyword>
<protein>
    <submittedName>
        <fullName evidence="2">Uncharacterized protein</fullName>
    </submittedName>
</protein>
<evidence type="ECO:0000313" key="2">
    <source>
        <dbReference type="EMBL" id="KJL44625.1"/>
    </source>
</evidence>
<feature type="compositionally biased region" description="Basic and acidic residues" evidence="1">
    <location>
        <begin position="155"/>
        <end position="165"/>
    </location>
</feature>
<evidence type="ECO:0000256" key="1">
    <source>
        <dbReference type="SAM" id="MobiDB-lite"/>
    </source>
</evidence>
<name>A0A0F0LYN5_9MICO</name>
<sequence>MTDETTPQTPAPVGYWLRAVGALLRSGAVHSPREFRERVEAAASADDLATTSRTLEAIARELGWDDSYGMPRPGEFGHHGGPRGHRFGPGFGPGADSDAPHGFGPRAGFPPFGRGRGFRPFAGGNRHRGFGPGAHRRFGEDLGRGECAAHAGHHGHGERGDRRPDAQGARDAASDRD</sequence>
<comment type="caution">
    <text evidence="2">The sequence shown here is derived from an EMBL/GenBank/DDBJ whole genome shotgun (WGS) entry which is preliminary data.</text>
</comment>
<feature type="compositionally biased region" description="Low complexity" evidence="1">
    <location>
        <begin position="102"/>
        <end position="124"/>
    </location>
</feature>
<evidence type="ECO:0000313" key="3">
    <source>
        <dbReference type="Proteomes" id="UP000033451"/>
    </source>
</evidence>
<reference evidence="2 3" key="1">
    <citation type="submission" date="2015-02" db="EMBL/GenBank/DDBJ databases">
        <title>Draft genome sequences of ten Microbacterium spp. with emphasis on heavy metal contaminated environments.</title>
        <authorList>
            <person name="Corretto E."/>
        </authorList>
    </citation>
    <scope>NUCLEOTIDE SEQUENCE [LARGE SCALE GENOMIC DNA]</scope>
    <source>
        <strain evidence="2 3">DSM 18659</strain>
    </source>
</reference>
<proteinExistence type="predicted"/>
<gene>
    <name evidence="2" type="ORF">RR49_00136</name>
</gene>
<dbReference type="EMBL" id="JYIY01000036">
    <property type="protein sequence ID" value="KJL44625.1"/>
    <property type="molecule type" value="Genomic_DNA"/>
</dbReference>
<organism evidence="2 3">
    <name type="scientific">Microbacterium ginsengisoli</name>
    <dbReference type="NCBI Taxonomy" id="400772"/>
    <lineage>
        <taxon>Bacteria</taxon>
        <taxon>Bacillati</taxon>
        <taxon>Actinomycetota</taxon>
        <taxon>Actinomycetes</taxon>
        <taxon>Micrococcales</taxon>
        <taxon>Microbacteriaceae</taxon>
        <taxon>Microbacterium</taxon>
    </lineage>
</organism>
<dbReference type="PATRIC" id="fig|400772.4.peg.159"/>
<dbReference type="Proteomes" id="UP000033451">
    <property type="component" value="Unassembled WGS sequence"/>
</dbReference>
<feature type="region of interest" description="Disordered" evidence="1">
    <location>
        <begin position="76"/>
        <end position="177"/>
    </location>
</feature>
<dbReference type="AlphaFoldDB" id="A0A0F0LYN5"/>
<dbReference type="RefSeq" id="WP_045245852.1">
    <property type="nucleotide sequence ID" value="NZ_JYIY01000036.1"/>
</dbReference>